<gene>
    <name evidence="3" type="ORF">YZ82_06765</name>
</gene>
<sequence>MLEAKTAYTNAAKAVNQANKYKTQLATEIADFRTSAKELQNLSVQFTDLIKDLESAGSQTIKIATDAEKGTLIKDGEKSITIKSGKEADAKALATKVATDIKRYFAAIATGGPDKLDIKNVAENAVKIYATLNTNLAKGDTDLLSEASQTQPTVSDLIKTVYTGVTGNGAQKEAADKNIEALKALQPKIMKALSDFVAAADALNQTFTNQKADAFTANLKITTDTATLSKDKALTDQAAKAKGIITSLGGVGGAELDKVIGTVLATAKGTEITNDLNNVKTQGVQGIDPAGYDATKLKNLLADNAITEEQKKQYEDLLVALNSLKEQLNKIAVTSSAADLANKTKSNVYKSLHEAGLTNFLANNLKITTDANGVFNDASIEQDIAEQIEKPIREVSNSLSNVIGGGFNAPAAALSMANQTNTMTRLAKLSTPYSKDLALASAIKNMDGLEVASGDNSALSSIIKEYTDRFNYDNSVYANVIGAKGYTDNGDPKLYGFSVGYDRSFDNFLVGSYFTYAKSSLDTSYLESEADNFELGIYSRAYLGDSEVDTTVSFGIGKNDINNYKLVNDYLNGDYDSKFINLAATYGYVVKAQNSLFIKPFIGLNYAYNKNDSFTLSNNAGVIQDFEKIDGSTLSANLGVELRKYLSDGSFMFITPSVEQELSVSRDDLVSKFRGASTSFTTQADETKDTYAKVIAGGEYAVTKDFSATVSAGFKTNGDDRYVNGSLGLKYKF</sequence>
<feature type="coiled-coil region" evidence="1">
    <location>
        <begin position="297"/>
        <end position="331"/>
    </location>
</feature>
<dbReference type="RefSeq" id="WP_147497417.1">
    <property type="nucleotide sequence ID" value="NZ_VOAP01000016.1"/>
</dbReference>
<feature type="domain" description="Autotransporter" evidence="2">
    <location>
        <begin position="469"/>
        <end position="733"/>
    </location>
</feature>
<accession>A0A562XDV8</accession>
<organism evidence="3 4">
    <name type="scientific">Campylobacter hyointestinalis</name>
    <dbReference type="NCBI Taxonomy" id="198"/>
    <lineage>
        <taxon>Bacteria</taxon>
        <taxon>Pseudomonadati</taxon>
        <taxon>Campylobacterota</taxon>
        <taxon>Epsilonproteobacteria</taxon>
        <taxon>Campylobacterales</taxon>
        <taxon>Campylobacteraceae</taxon>
        <taxon>Campylobacter</taxon>
    </lineage>
</organism>
<name>A0A562XDV8_CAMHY</name>
<evidence type="ECO:0000259" key="2">
    <source>
        <dbReference type="PROSITE" id="PS51208"/>
    </source>
</evidence>
<reference evidence="3 4" key="1">
    <citation type="submission" date="2019-07" db="EMBL/GenBank/DDBJ databases">
        <title>Rapid identification of Enteric Bacteria from Whole Genome Sequences (WGS) using Average Nucleotide Identity (ANI).</title>
        <authorList>
            <person name="Lane C."/>
        </authorList>
    </citation>
    <scope>NUCLEOTIDE SEQUENCE [LARGE SCALE GENOMIC DNA]</scope>
    <source>
        <strain evidence="3 4">D2411</strain>
    </source>
</reference>
<dbReference type="InterPro" id="IPR005546">
    <property type="entry name" value="Autotransporte_beta"/>
</dbReference>
<dbReference type="Proteomes" id="UP000321812">
    <property type="component" value="Unassembled WGS sequence"/>
</dbReference>
<proteinExistence type="predicted"/>
<dbReference type="Pfam" id="PF03797">
    <property type="entry name" value="Autotransporter"/>
    <property type="match status" value="1"/>
</dbReference>
<comment type="caution">
    <text evidence="3">The sequence shown here is derived from an EMBL/GenBank/DDBJ whole genome shotgun (WGS) entry which is preliminary data.</text>
</comment>
<dbReference type="InterPro" id="IPR036709">
    <property type="entry name" value="Autotransporte_beta_dom_sf"/>
</dbReference>
<dbReference type="SUPFAM" id="SSF103515">
    <property type="entry name" value="Autotransporter"/>
    <property type="match status" value="1"/>
</dbReference>
<dbReference type="EMBL" id="VOAP01000016">
    <property type="protein sequence ID" value="TWO19783.1"/>
    <property type="molecule type" value="Genomic_DNA"/>
</dbReference>
<keyword evidence="1" id="KW-0175">Coiled coil</keyword>
<evidence type="ECO:0000256" key="1">
    <source>
        <dbReference type="SAM" id="Coils"/>
    </source>
</evidence>
<evidence type="ECO:0000313" key="4">
    <source>
        <dbReference type="Proteomes" id="UP000321812"/>
    </source>
</evidence>
<protein>
    <submittedName>
        <fullName evidence="3">Autotransporter outer membrane beta-barrel domain-containing protein</fullName>
    </submittedName>
</protein>
<dbReference type="Gene3D" id="2.40.128.130">
    <property type="entry name" value="Autotransporter beta-domain"/>
    <property type="match status" value="1"/>
</dbReference>
<dbReference type="PROSITE" id="PS51208">
    <property type="entry name" value="AUTOTRANSPORTER"/>
    <property type="match status" value="1"/>
</dbReference>
<dbReference type="AlphaFoldDB" id="A0A562XDV8"/>
<evidence type="ECO:0000313" key="3">
    <source>
        <dbReference type="EMBL" id="TWO19783.1"/>
    </source>
</evidence>
<dbReference type="SMART" id="SM00869">
    <property type="entry name" value="Autotransporter"/>
    <property type="match status" value="1"/>
</dbReference>